<protein>
    <submittedName>
        <fullName evidence="1">Uncharacterized protein</fullName>
    </submittedName>
</protein>
<evidence type="ECO:0000313" key="2">
    <source>
        <dbReference type="Proteomes" id="UP000324575"/>
    </source>
</evidence>
<dbReference type="AlphaFoldDB" id="A0A5M8NWD0"/>
<evidence type="ECO:0000313" key="1">
    <source>
        <dbReference type="EMBL" id="KAA6301152.1"/>
    </source>
</evidence>
<gene>
    <name evidence="1" type="ORF">EZS26_002673</name>
</gene>
<dbReference type="InterPro" id="IPR012341">
    <property type="entry name" value="6hp_glycosidase-like_sf"/>
</dbReference>
<accession>A0A5M8NWD0</accession>
<proteinExistence type="predicted"/>
<name>A0A5M8NWD0_9BACT</name>
<sequence>MEQVTNLPHHIWVSSGYTTVSPVYHTVMGVGEFFSPPFAARRFNLKVDVTADGTTLIDDGSVYGRNFRYAGGTWLPHKIIRNGTCHRFLNGKLVSLSVVSELIPLLGQVGFLEKITYTNRATTPVQLKISPALTPGNPVFMPLNRWGYGVPDGKTAQAQVSGEDRWNNEVANIGIYTENESATLAPGQKLETVITVVMVKKDEQLPEKTDTGELIRRSTGAWQKRLDTYTKNIPSLTSNIDGLDDYYKRSVLSGLVCIWENPEYIVNPFVSTAGIDGGAICAYLWDTGGYMSNMMSLMFDIKVIEIAKRLVAIDLDRFYAFTPDGSGVGVRYSYSTVAFTRLVDAIFKFYGANDGLFDYAKKMILSDEKRKLPNELIDYGTQGNLLEMQGAGWEHIVASPNAERSWCLKSLTEMGKYAGATPTEISEWKQQSARIVEAIRKVLWSEEKQWFASLYPDGFRDYVHTIQVFDVMGAGVCTPEMERALTAELNDRSYLGSCGMAAVSKSDSVHYEVIDTDWGGGGAYVGDTPQTALIMYDRGYPQTGWDILRRHFWMGKHCLYYPQEHYCDRPMAPPHTRANEVTGLCGAEAVLFGLIGFQPQYDGTLFINPQVTVEGNISLKGFVYHQHTFDVEVSASKIMVNRNGKTIYKGKPKRIKIL</sequence>
<comment type="caution">
    <text evidence="1">The sequence shown here is derived from an EMBL/GenBank/DDBJ whole genome shotgun (WGS) entry which is preliminary data.</text>
</comment>
<dbReference type="Proteomes" id="UP000324575">
    <property type="component" value="Unassembled WGS sequence"/>
</dbReference>
<dbReference type="Gene3D" id="1.50.10.10">
    <property type="match status" value="1"/>
</dbReference>
<dbReference type="EMBL" id="SNRX01000025">
    <property type="protein sequence ID" value="KAA6301152.1"/>
    <property type="molecule type" value="Genomic_DNA"/>
</dbReference>
<organism evidence="1 2">
    <name type="scientific">Candidatus Ordinivivax streblomastigis</name>
    <dbReference type="NCBI Taxonomy" id="2540710"/>
    <lineage>
        <taxon>Bacteria</taxon>
        <taxon>Pseudomonadati</taxon>
        <taxon>Bacteroidota</taxon>
        <taxon>Bacteroidia</taxon>
        <taxon>Bacteroidales</taxon>
        <taxon>Candidatus Ordinivivax</taxon>
    </lineage>
</organism>
<dbReference type="GO" id="GO:0005975">
    <property type="term" value="P:carbohydrate metabolic process"/>
    <property type="evidence" value="ECO:0007669"/>
    <property type="project" value="InterPro"/>
</dbReference>
<reference evidence="1 2" key="1">
    <citation type="submission" date="2019-03" db="EMBL/GenBank/DDBJ databases">
        <title>Single cell metagenomics reveals metabolic interactions within the superorganism composed of flagellate Streblomastix strix and complex community of Bacteroidetes bacteria on its surface.</title>
        <authorList>
            <person name="Treitli S.C."/>
            <person name="Kolisko M."/>
            <person name="Husnik F."/>
            <person name="Keeling P."/>
            <person name="Hampl V."/>
        </authorList>
    </citation>
    <scope>NUCLEOTIDE SEQUENCE [LARGE SCALE GENOMIC DNA]</scope>
    <source>
        <strain evidence="1">St1</strain>
    </source>
</reference>
<dbReference type="InterPro" id="IPR008928">
    <property type="entry name" value="6-hairpin_glycosidase_sf"/>
</dbReference>
<dbReference type="SUPFAM" id="SSF48208">
    <property type="entry name" value="Six-hairpin glycosidases"/>
    <property type="match status" value="1"/>
</dbReference>